<comment type="caution">
    <text evidence="2">The sequence shown here is derived from an EMBL/GenBank/DDBJ whole genome shotgun (WGS) entry which is preliminary data.</text>
</comment>
<dbReference type="EMBL" id="JAPWTJ010000028">
    <property type="protein sequence ID" value="KAJ8984754.1"/>
    <property type="molecule type" value="Genomic_DNA"/>
</dbReference>
<name>A0ABQ9K337_9CUCU</name>
<feature type="compositionally biased region" description="Basic and acidic residues" evidence="1">
    <location>
        <begin position="143"/>
        <end position="176"/>
    </location>
</feature>
<reference evidence="2" key="1">
    <citation type="journal article" date="2023" name="Insect Mol. Biol.">
        <title>Genome sequencing provides insights into the evolution of gene families encoding plant cell wall-degrading enzymes in longhorned beetles.</title>
        <authorList>
            <person name="Shin N.R."/>
            <person name="Okamura Y."/>
            <person name="Kirsch R."/>
            <person name="Pauchet Y."/>
        </authorList>
    </citation>
    <scope>NUCLEOTIDE SEQUENCE</scope>
    <source>
        <strain evidence="2">MMC_N1</strain>
    </source>
</reference>
<evidence type="ECO:0000256" key="1">
    <source>
        <dbReference type="SAM" id="MobiDB-lite"/>
    </source>
</evidence>
<dbReference type="PANTHER" id="PTHR15208:SF2">
    <property type="entry name" value="RECEPTOR-BINDING CANCER ANTIGEN EXPRESSED ON SISO CELLS"/>
    <property type="match status" value="1"/>
</dbReference>
<sequence length="185" mass="21609">MVLGLILNKLKSFILIFVNLFRRALCCFRRRRRSSCDSVPLTHVVSNNEDGLQKWGDWEDTTANNKPKTVQDHIDLYRKQAELSRKQQESPDAEEQTKILINTSQSEHATSQNRLNVVDDSLNVIPTAELREWEDTSGWEGEALDHDAQRALREKKRQDRERRAWEQSQKRQEKMSRSLGSKMST</sequence>
<dbReference type="Proteomes" id="UP001162164">
    <property type="component" value="Unassembled WGS sequence"/>
</dbReference>
<keyword evidence="3" id="KW-1185">Reference proteome</keyword>
<proteinExistence type="predicted"/>
<feature type="region of interest" description="Disordered" evidence="1">
    <location>
        <begin position="134"/>
        <end position="185"/>
    </location>
</feature>
<dbReference type="PANTHER" id="PTHR15208">
    <property type="entry name" value="RECEPTOR-BINDING CANCER ANTIGEN EXPRESSED ON SISO CELLS CANCER ASSOCIATED SURFACE ANTIGEN RCAS1 ESTROGEN RECEPTOR-BINDING FRAGMENT- ASSOCIATED GENE 9 PROTEIN"/>
    <property type="match status" value="1"/>
</dbReference>
<evidence type="ECO:0008006" key="4">
    <source>
        <dbReference type="Google" id="ProtNLM"/>
    </source>
</evidence>
<dbReference type="InterPro" id="IPR017025">
    <property type="entry name" value="Cancer-assoc_antigen_RCAS1"/>
</dbReference>
<evidence type="ECO:0000313" key="3">
    <source>
        <dbReference type="Proteomes" id="UP001162164"/>
    </source>
</evidence>
<evidence type="ECO:0000313" key="2">
    <source>
        <dbReference type="EMBL" id="KAJ8984754.1"/>
    </source>
</evidence>
<organism evidence="2 3">
    <name type="scientific">Molorchus minor</name>
    <dbReference type="NCBI Taxonomy" id="1323400"/>
    <lineage>
        <taxon>Eukaryota</taxon>
        <taxon>Metazoa</taxon>
        <taxon>Ecdysozoa</taxon>
        <taxon>Arthropoda</taxon>
        <taxon>Hexapoda</taxon>
        <taxon>Insecta</taxon>
        <taxon>Pterygota</taxon>
        <taxon>Neoptera</taxon>
        <taxon>Endopterygota</taxon>
        <taxon>Coleoptera</taxon>
        <taxon>Polyphaga</taxon>
        <taxon>Cucujiformia</taxon>
        <taxon>Chrysomeloidea</taxon>
        <taxon>Cerambycidae</taxon>
        <taxon>Lamiinae</taxon>
        <taxon>Monochamini</taxon>
        <taxon>Molorchus</taxon>
    </lineage>
</organism>
<gene>
    <name evidence="2" type="ORF">NQ317_005019</name>
</gene>
<protein>
    <recommendedName>
        <fullName evidence="4">Receptor-binding cancer antigen</fullName>
    </recommendedName>
</protein>
<accession>A0ABQ9K337</accession>